<feature type="chain" id="PRO_5017058851" evidence="1">
    <location>
        <begin position="19"/>
        <end position="563"/>
    </location>
</feature>
<dbReference type="SUPFAM" id="SSF53474">
    <property type="entry name" value="alpha/beta-Hydrolases"/>
    <property type="match status" value="1"/>
</dbReference>
<feature type="signal peptide" evidence="1">
    <location>
        <begin position="1"/>
        <end position="18"/>
    </location>
</feature>
<gene>
    <name evidence="3" type="ORF">OH76DRAFT_1534007</name>
</gene>
<dbReference type="Gene3D" id="3.40.50.1820">
    <property type="entry name" value="alpha/beta hydrolase"/>
    <property type="match status" value="1"/>
</dbReference>
<dbReference type="AlphaFoldDB" id="A0A371CYQ0"/>
<organism evidence="3 4">
    <name type="scientific">Lentinus brumalis</name>
    <dbReference type="NCBI Taxonomy" id="2498619"/>
    <lineage>
        <taxon>Eukaryota</taxon>
        <taxon>Fungi</taxon>
        <taxon>Dikarya</taxon>
        <taxon>Basidiomycota</taxon>
        <taxon>Agaricomycotina</taxon>
        <taxon>Agaricomycetes</taxon>
        <taxon>Polyporales</taxon>
        <taxon>Polyporaceae</taxon>
        <taxon>Lentinus</taxon>
    </lineage>
</organism>
<protein>
    <submittedName>
        <fullName evidence="3">Carotenoid ester lipase</fullName>
    </submittedName>
</protein>
<reference evidence="3 4" key="1">
    <citation type="journal article" date="2018" name="Biotechnol. Biofuels">
        <title>Integrative visual omics of the white-rot fungus Polyporus brumalis exposes the biotechnological potential of its oxidative enzymes for delignifying raw plant biomass.</title>
        <authorList>
            <person name="Miyauchi S."/>
            <person name="Rancon A."/>
            <person name="Drula E."/>
            <person name="Hage H."/>
            <person name="Chaduli D."/>
            <person name="Favel A."/>
            <person name="Grisel S."/>
            <person name="Henrissat B."/>
            <person name="Herpoel-Gimbert I."/>
            <person name="Ruiz-Duenas F.J."/>
            <person name="Chevret D."/>
            <person name="Hainaut M."/>
            <person name="Lin J."/>
            <person name="Wang M."/>
            <person name="Pangilinan J."/>
            <person name="Lipzen A."/>
            <person name="Lesage-Meessen L."/>
            <person name="Navarro D."/>
            <person name="Riley R."/>
            <person name="Grigoriev I.V."/>
            <person name="Zhou S."/>
            <person name="Raouche S."/>
            <person name="Rosso M.N."/>
        </authorList>
    </citation>
    <scope>NUCLEOTIDE SEQUENCE [LARGE SCALE GENOMIC DNA]</scope>
    <source>
        <strain evidence="3 4">BRFM 1820</strain>
    </source>
</reference>
<evidence type="ECO:0000313" key="3">
    <source>
        <dbReference type="EMBL" id="RDX45421.1"/>
    </source>
</evidence>
<evidence type="ECO:0000313" key="4">
    <source>
        <dbReference type="Proteomes" id="UP000256964"/>
    </source>
</evidence>
<dbReference type="STRING" id="139420.A0A371CYQ0"/>
<sequence length="563" mass="61584">MLITTILNVAALFHVATCAPWTASPVRPSVRLDDATFIGSRENMTEAYLGIKFAEAPRFHLPRPVGHYPTGIRDAGAFGPSCPQHNSVAVRSVVDDPSAGLLATSLKTPWQRGAPTSEDCLNLNVWVPIGTKSMSRLPVVVWIFGGDGTTASSDIYDGGIIVRRSMQLGEPVVYVSMNYRVLIDQAFGFLASKEVKDAGVGNIGLEDQRVALKWIQKYITAFGGDPTRVTIEAYTALVGAGAISVSLHMLSNGGDTEGLFHGAFMQSGAPIPVGDITHGQAEFDALVANTECDLAVDKLECLRLVPYTVLKAAVDKSPGVISYQSLRLSYLPRADGRFLVDDPQKLVLNGSVSKIPFVTGSCDDEGTLFSLFSSFIVWDDAHFRDYVLANYMNGSAESDVGDLFDVQYPDDPVQGSPFDTGSKYAFLQYKRLSAIQGDLVFQAPRRFFLEHTSDERRTWSFLSKRNKDLSLVGYKVGFLGAAHGSDLSNVYGPGDMTDYLIHFVNHGDPNGPEDHLLGWPQYNVQSRHQMTFLDSPSPLIVESDVYRAEAFQRLTELSLEFPL</sequence>
<dbReference type="InterPro" id="IPR029058">
    <property type="entry name" value="AB_hydrolase_fold"/>
</dbReference>
<dbReference type="Proteomes" id="UP000256964">
    <property type="component" value="Unassembled WGS sequence"/>
</dbReference>
<name>A0A371CYQ0_9APHY</name>
<dbReference type="Pfam" id="PF00135">
    <property type="entry name" value="COesterase"/>
    <property type="match status" value="1"/>
</dbReference>
<dbReference type="PANTHER" id="PTHR11559">
    <property type="entry name" value="CARBOXYLESTERASE"/>
    <property type="match status" value="1"/>
</dbReference>
<dbReference type="OrthoDB" id="408631at2759"/>
<feature type="domain" description="Carboxylesterase type B" evidence="2">
    <location>
        <begin position="39"/>
        <end position="533"/>
    </location>
</feature>
<accession>A0A371CYQ0</accession>
<evidence type="ECO:0000256" key="1">
    <source>
        <dbReference type="SAM" id="SignalP"/>
    </source>
</evidence>
<evidence type="ECO:0000259" key="2">
    <source>
        <dbReference type="Pfam" id="PF00135"/>
    </source>
</evidence>
<dbReference type="EMBL" id="KZ857437">
    <property type="protein sequence ID" value="RDX45421.1"/>
    <property type="molecule type" value="Genomic_DNA"/>
</dbReference>
<keyword evidence="4" id="KW-1185">Reference proteome</keyword>
<dbReference type="InterPro" id="IPR002018">
    <property type="entry name" value="CarbesteraseB"/>
</dbReference>
<dbReference type="InterPro" id="IPR050309">
    <property type="entry name" value="Type-B_Carboxylest/Lipase"/>
</dbReference>
<keyword evidence="1" id="KW-0732">Signal</keyword>
<proteinExistence type="predicted"/>